<comment type="similarity">
    <text evidence="2">Belongs to the CobB/CobQ family. GatD subfamily.</text>
</comment>
<accession>A0A558DCV2</accession>
<dbReference type="EC" id="3.5.1.2" evidence="2"/>
<dbReference type="EMBL" id="VJWX01000036">
    <property type="protein sequence ID" value="TVT58808.1"/>
    <property type="molecule type" value="Genomic_DNA"/>
</dbReference>
<dbReference type="GO" id="GO:0004359">
    <property type="term" value="F:glutaminase activity"/>
    <property type="evidence" value="ECO:0007669"/>
    <property type="project" value="UniProtKB-UniRule"/>
</dbReference>
<evidence type="ECO:0000313" key="4">
    <source>
        <dbReference type="EMBL" id="TVT58808.1"/>
    </source>
</evidence>
<keyword evidence="4" id="KW-0808">Transferase</keyword>
<keyword evidence="5" id="KW-1185">Reference proteome</keyword>
<evidence type="ECO:0000256" key="1">
    <source>
        <dbReference type="ARBA" id="ARBA00022962"/>
    </source>
</evidence>
<protein>
    <recommendedName>
        <fullName evidence="2">Lipid II isoglutaminyl synthase (glutamine-hydrolyzing) subunit GatD</fullName>
        <ecNumber evidence="2">6.3.5.13</ecNumber>
    </recommendedName>
    <alternativeName>
        <fullName evidence="2">Lipid II isoglutaminyl synthase glutaminase subunit</fullName>
        <ecNumber evidence="2">3.5.1.2</ecNumber>
    </alternativeName>
</protein>
<dbReference type="HAMAP" id="MF_02213">
    <property type="entry name" value="Lipid_II_synth_GatD"/>
    <property type="match status" value="1"/>
</dbReference>
<dbReference type="PROSITE" id="PS51274">
    <property type="entry name" value="GATASE_COBBQ"/>
    <property type="match status" value="1"/>
</dbReference>
<gene>
    <name evidence="2" type="primary">gatD</name>
    <name evidence="4" type="ORF">FNH05_06295</name>
</gene>
<dbReference type="GO" id="GO:0009236">
    <property type="term" value="P:cobalamin biosynthetic process"/>
    <property type="evidence" value="ECO:0007669"/>
    <property type="project" value="InterPro"/>
</dbReference>
<dbReference type="RefSeq" id="WP_144586323.1">
    <property type="nucleotide sequence ID" value="NZ_VJWX01000036.1"/>
</dbReference>
<dbReference type="InterPro" id="IPR011698">
    <property type="entry name" value="GATase_3"/>
</dbReference>
<comment type="function">
    <text evidence="2">The lipid II isoglutaminyl synthase complex catalyzes the formation of alpha-D-isoglutamine in the cell wall lipid II stem peptide. The GatD subunit catalyzes the hydrolysis of glutamine to glutamate and ammonia. The resulting ammonia molecule is channeled to the active site of MurT.</text>
</comment>
<reference evidence="4 5" key="2">
    <citation type="submission" date="2019-08" db="EMBL/GenBank/DDBJ databases">
        <title>Amycolatopsis acidicola sp. nov., isolated from peat swamp forest soil.</title>
        <authorList>
            <person name="Srisuk N."/>
        </authorList>
    </citation>
    <scope>NUCLEOTIDE SEQUENCE [LARGE SCALE GENOMIC DNA]</scope>
    <source>
        <strain evidence="4 5">TBRC 6029</strain>
    </source>
</reference>
<name>A0A558DCV2_9PSEU</name>
<comment type="caution">
    <text evidence="4">The sequence shown here is derived from an EMBL/GenBank/DDBJ whole genome shotgun (WGS) entry which is preliminary data.</text>
</comment>
<dbReference type="GO" id="GO:0008360">
    <property type="term" value="P:regulation of cell shape"/>
    <property type="evidence" value="ECO:0007669"/>
    <property type="project" value="UniProtKB-KW"/>
</dbReference>
<dbReference type="InterPro" id="IPR029062">
    <property type="entry name" value="Class_I_gatase-like"/>
</dbReference>
<feature type="active site" evidence="2">
    <location>
        <position position="195"/>
    </location>
</feature>
<comment type="subunit">
    <text evidence="2">Forms a heterodimer with MurT.</text>
</comment>
<dbReference type="PANTHER" id="PTHR21343:SF9">
    <property type="entry name" value="LIPID II ISOGLUTAMINYL SYNTHASE (GLUTAMINE-HYDROLYZING) SUBUNIT GATD"/>
    <property type="match status" value="1"/>
</dbReference>
<dbReference type="UniPathway" id="UPA00219"/>
<comment type="pathway">
    <text evidence="2">Cell wall biogenesis; peptidoglycan biosynthesis.</text>
</comment>
<sequence>MSGDSEVRLGLVLPDVLGTYSDSGNATVLSKRLEWRGVPATIVPVKLGEPVPSSLDLYLLGGGEDEAQALAATHLRAHRGLQEAAARGAVVVGVCAGFQVLGTSFVTSGGVEHEGLGLLDATTRPGERRAVGEVVARVDSLLGDEPLTGFENHQGTTTLGPGSAPLGEVVRGVGNGDGSGSEGARTGHILATYLHGPVLARNPALADLLLEWVLGEPPKPLALAEVSALRRERLSGVRFGHRR</sequence>
<dbReference type="CDD" id="cd01750">
    <property type="entry name" value="GATase1_CobQ"/>
    <property type="match status" value="1"/>
</dbReference>
<dbReference type="OrthoDB" id="9782045at2"/>
<dbReference type="Gene3D" id="3.40.50.880">
    <property type="match status" value="1"/>
</dbReference>
<dbReference type="PANTHER" id="PTHR21343">
    <property type="entry name" value="DETHIOBIOTIN SYNTHETASE"/>
    <property type="match status" value="1"/>
</dbReference>
<keyword evidence="2" id="KW-0573">Peptidoglycan synthesis</keyword>
<dbReference type="GO" id="GO:0016740">
    <property type="term" value="F:transferase activity"/>
    <property type="evidence" value="ECO:0007669"/>
    <property type="project" value="UniProtKB-KW"/>
</dbReference>
<keyword evidence="2" id="KW-0133">Cell shape</keyword>
<dbReference type="GO" id="GO:0009252">
    <property type="term" value="P:peptidoglycan biosynthetic process"/>
    <property type="evidence" value="ECO:0007669"/>
    <property type="project" value="UniProtKB-UniRule"/>
</dbReference>
<evidence type="ECO:0000256" key="2">
    <source>
        <dbReference type="HAMAP-Rule" id="MF_02213"/>
    </source>
</evidence>
<keyword evidence="1 2" id="KW-0315">Glutamine amidotransferase</keyword>
<dbReference type="SUPFAM" id="SSF52317">
    <property type="entry name" value="Class I glutamine amidotransferase-like"/>
    <property type="match status" value="1"/>
</dbReference>
<feature type="domain" description="CobB/CobQ-like glutamine amidotransferase" evidence="3">
    <location>
        <begin position="11"/>
        <end position="202"/>
    </location>
</feature>
<proteinExistence type="inferred from homology"/>
<dbReference type="GO" id="GO:0140282">
    <property type="term" value="F:carbon-nitrogen ligase activity on lipid II"/>
    <property type="evidence" value="ECO:0007669"/>
    <property type="project" value="UniProtKB-UniRule"/>
</dbReference>
<comment type="catalytic activity">
    <reaction evidence="2">
        <text>L-glutamine + H2O = L-glutamate + NH4(+)</text>
        <dbReference type="Rhea" id="RHEA:15889"/>
        <dbReference type="ChEBI" id="CHEBI:15377"/>
        <dbReference type="ChEBI" id="CHEBI:28938"/>
        <dbReference type="ChEBI" id="CHEBI:29985"/>
        <dbReference type="ChEBI" id="CHEBI:58359"/>
        <dbReference type="EC" id="3.5.1.2"/>
    </reaction>
</comment>
<keyword evidence="2" id="KW-0378">Hydrolase</keyword>
<keyword evidence="2" id="KW-0436">Ligase</keyword>
<keyword evidence="2" id="KW-0961">Cell wall biogenesis/degradation</keyword>
<dbReference type="InterPro" id="IPR033949">
    <property type="entry name" value="CobQ_GATase1"/>
</dbReference>
<evidence type="ECO:0000313" key="5">
    <source>
        <dbReference type="Proteomes" id="UP000320011"/>
    </source>
</evidence>
<dbReference type="InterPro" id="IPR043702">
    <property type="entry name" value="Lipid_II_synth_GatD"/>
</dbReference>
<organism evidence="4 5">
    <name type="scientific">Amycolatopsis rhizosphaerae</name>
    <dbReference type="NCBI Taxonomy" id="2053003"/>
    <lineage>
        <taxon>Bacteria</taxon>
        <taxon>Bacillati</taxon>
        <taxon>Actinomycetota</taxon>
        <taxon>Actinomycetes</taxon>
        <taxon>Pseudonocardiales</taxon>
        <taxon>Pseudonocardiaceae</taxon>
        <taxon>Amycolatopsis</taxon>
    </lineage>
</organism>
<dbReference type="Proteomes" id="UP000320011">
    <property type="component" value="Unassembled WGS sequence"/>
</dbReference>
<feature type="binding site" evidence="2">
    <location>
        <position position="129"/>
    </location>
    <ligand>
        <name>substrate</name>
    </ligand>
</feature>
<dbReference type="EC" id="6.3.5.13" evidence="2"/>
<dbReference type="AlphaFoldDB" id="A0A558DCV2"/>
<dbReference type="Pfam" id="PF07685">
    <property type="entry name" value="GATase_3"/>
    <property type="match status" value="1"/>
</dbReference>
<evidence type="ECO:0000259" key="3">
    <source>
        <dbReference type="Pfam" id="PF07685"/>
    </source>
</evidence>
<dbReference type="GO" id="GO:0071555">
    <property type="term" value="P:cell wall organization"/>
    <property type="evidence" value="ECO:0007669"/>
    <property type="project" value="UniProtKB-KW"/>
</dbReference>
<comment type="catalytic activity">
    <reaction evidence="2">
        <text>beta-D-GlcNAc-(1-&gt;4)-Mur2Ac(oyl-L-Ala-gamma-D-Glu-L-Lys-D-Ala-D-Ala)-di-trans,octa-cis-undecaprenyl diphosphate + L-glutamine + ATP + H2O = beta-D-GlcNAc-(1-&gt;4)-Mur2Ac(oyl-L-Ala-D-isoglutaminyl-L-Lys-D-Ala-D-Ala)-di-trans,octa-cis-undecaprenyl diphosphate + L-glutamate + ADP + phosphate + H(+)</text>
        <dbReference type="Rhea" id="RHEA:57928"/>
        <dbReference type="ChEBI" id="CHEBI:15377"/>
        <dbReference type="ChEBI" id="CHEBI:15378"/>
        <dbReference type="ChEBI" id="CHEBI:29985"/>
        <dbReference type="ChEBI" id="CHEBI:30616"/>
        <dbReference type="ChEBI" id="CHEBI:43474"/>
        <dbReference type="ChEBI" id="CHEBI:58359"/>
        <dbReference type="ChEBI" id="CHEBI:60033"/>
        <dbReference type="ChEBI" id="CHEBI:62233"/>
        <dbReference type="ChEBI" id="CHEBI:456216"/>
        <dbReference type="EC" id="6.3.5.13"/>
    </reaction>
</comment>
<feature type="active site" description="Nucleophile" evidence="2">
    <location>
        <position position="95"/>
    </location>
</feature>
<reference evidence="4 5" key="1">
    <citation type="submission" date="2019-07" db="EMBL/GenBank/DDBJ databases">
        <authorList>
            <person name="Duangmal K."/>
            <person name="Teo W.F.A."/>
        </authorList>
    </citation>
    <scope>NUCLEOTIDE SEQUENCE [LARGE SCALE GENOMIC DNA]</scope>
    <source>
        <strain evidence="4 5">TBRC 6029</strain>
    </source>
</reference>